<sequence length="131" mass="14321">MWDSRPRYLPSDHLMYFSSSQVLPFLFPSRGETEALPWLCLLCLLLASSHGQPLHVGVRGIMVVRFFFLIPGVNSNRWYSSFGLVCSKGIKAKGVPRRLGVKGSAFPGVTLSVPGSQPRTSGARPNGCLPC</sequence>
<keyword evidence="2" id="KW-1185">Reference proteome</keyword>
<comment type="caution">
    <text evidence="1">The sequence shown here is derived from an EMBL/GenBank/DDBJ whole genome shotgun (WGS) entry which is preliminary data.</text>
</comment>
<gene>
    <name evidence="1" type="ORF">AVEN_10515_1</name>
</gene>
<proteinExistence type="predicted"/>
<name>A0A4Y2PV87_ARAVE</name>
<evidence type="ECO:0000313" key="1">
    <source>
        <dbReference type="EMBL" id="GBN55114.1"/>
    </source>
</evidence>
<dbReference type="AlphaFoldDB" id="A0A4Y2PV87"/>
<dbReference type="EMBL" id="BGPR01012219">
    <property type="protein sequence ID" value="GBN55114.1"/>
    <property type="molecule type" value="Genomic_DNA"/>
</dbReference>
<organism evidence="1 2">
    <name type="scientific">Araneus ventricosus</name>
    <name type="common">Orbweaver spider</name>
    <name type="synonym">Epeira ventricosa</name>
    <dbReference type="NCBI Taxonomy" id="182803"/>
    <lineage>
        <taxon>Eukaryota</taxon>
        <taxon>Metazoa</taxon>
        <taxon>Ecdysozoa</taxon>
        <taxon>Arthropoda</taxon>
        <taxon>Chelicerata</taxon>
        <taxon>Arachnida</taxon>
        <taxon>Araneae</taxon>
        <taxon>Araneomorphae</taxon>
        <taxon>Entelegynae</taxon>
        <taxon>Araneoidea</taxon>
        <taxon>Araneidae</taxon>
        <taxon>Araneus</taxon>
    </lineage>
</organism>
<dbReference type="Proteomes" id="UP000499080">
    <property type="component" value="Unassembled WGS sequence"/>
</dbReference>
<evidence type="ECO:0000313" key="2">
    <source>
        <dbReference type="Proteomes" id="UP000499080"/>
    </source>
</evidence>
<protein>
    <submittedName>
        <fullName evidence="1">Uncharacterized protein</fullName>
    </submittedName>
</protein>
<reference evidence="1 2" key="1">
    <citation type="journal article" date="2019" name="Sci. Rep.">
        <title>Orb-weaving spider Araneus ventricosus genome elucidates the spidroin gene catalogue.</title>
        <authorList>
            <person name="Kono N."/>
            <person name="Nakamura H."/>
            <person name="Ohtoshi R."/>
            <person name="Moran D.A.P."/>
            <person name="Shinohara A."/>
            <person name="Yoshida Y."/>
            <person name="Fujiwara M."/>
            <person name="Mori M."/>
            <person name="Tomita M."/>
            <person name="Arakawa K."/>
        </authorList>
    </citation>
    <scope>NUCLEOTIDE SEQUENCE [LARGE SCALE GENOMIC DNA]</scope>
</reference>
<accession>A0A4Y2PV87</accession>